<accession>A0ABX5SLE7</accession>
<keyword evidence="4 5" id="KW-0472">Membrane</keyword>
<dbReference type="Proteomes" id="UP000295756">
    <property type="component" value="Chromosome"/>
</dbReference>
<evidence type="ECO:0000313" key="8">
    <source>
        <dbReference type="Proteomes" id="UP000295756"/>
    </source>
</evidence>
<evidence type="ECO:0000256" key="2">
    <source>
        <dbReference type="ARBA" id="ARBA00022692"/>
    </source>
</evidence>
<evidence type="ECO:0000256" key="5">
    <source>
        <dbReference type="SAM" id="Phobius"/>
    </source>
</evidence>
<sequence>MSSWLYLFKNKRQLVKWLVATMLPILFVVGFLSVTNHTSQQVNQLRVAVVNLDKGARYRDKKRHIGDDFSRTLHQAKSFKTINYTTQKQAESALRHGNVSAVVVMPTNFTSQLASAQKSGKSVSIKQLIASGQSQFASQYIQRELISMLNRENTLLSVGMANSSVLKNLTNQSQNLSKQANDLQVNLQAVGNGINEQTTNDLQEKANDEATKLATYSAQLNDAVNAGDTTKIQEMAVAINDVSYAMQTTVVGGISNISANLSQTKALSDRTGIIQSSAKDIQNRQSRIASQLKNMLGEQTANQNISPLSQILSFDTTDIQPIKQGGQTILPNVLVVGVTMLAMLFGLMLPLKPAKKEALALEQWWGTFQIAGVLNTLAIMLMLFGTMVLNISIGNYWSVTGVTLLASLAMMSIVLYLKQVMGQTGWWLALAVMLLQAIFTITTTPIAMSTGILKFVHNILPLTALNNAIKRLVFGGNVQQEVMILILWLLVFVILLVTYYRVQQRQILKNELSES</sequence>
<feature type="transmembrane region" description="Helical" evidence="5">
    <location>
        <begin position="363"/>
        <end position="384"/>
    </location>
</feature>
<evidence type="ECO:0000313" key="7">
    <source>
        <dbReference type="EMBL" id="QBR48204.1"/>
    </source>
</evidence>
<dbReference type="InterPro" id="IPR013525">
    <property type="entry name" value="ABC2_TM"/>
</dbReference>
<dbReference type="PANTHER" id="PTHR43077">
    <property type="entry name" value="TRANSPORT PERMEASE YVFS-RELATED"/>
    <property type="match status" value="1"/>
</dbReference>
<dbReference type="InterPro" id="IPR051328">
    <property type="entry name" value="T7SS_ABC-Transporter"/>
</dbReference>
<dbReference type="RefSeq" id="WP_013103501.1">
    <property type="nucleotide sequence ID" value="NZ_CP037939.1"/>
</dbReference>
<reference evidence="7 8" key="1">
    <citation type="submission" date="2019-03" db="EMBL/GenBank/DDBJ databases">
        <title>Complete Genome Sequence of Leuconostoc kimchii strain NKJ218 Isolated from Homemade Kimchi.</title>
        <authorList>
            <person name="Jung J.Y."/>
            <person name="Jin H.M."/>
            <person name="Jung J.-W."/>
            <person name="Lee S.-Y."/>
            <person name="Ryu B.-G."/>
            <person name="Han S.-S."/>
            <person name="Kang H.K."/>
            <person name="Choi H.W."/>
            <person name="Chung E.J."/>
            <person name="Choi K.-M."/>
        </authorList>
    </citation>
    <scope>NUCLEOTIDE SEQUENCE [LARGE SCALE GENOMIC DNA]</scope>
    <source>
        <strain evidence="7 8">NKJ218</strain>
    </source>
</reference>
<proteinExistence type="predicted"/>
<feature type="transmembrane region" description="Helical" evidence="5">
    <location>
        <begin position="482"/>
        <end position="502"/>
    </location>
</feature>
<evidence type="ECO:0000259" key="6">
    <source>
        <dbReference type="Pfam" id="PF12698"/>
    </source>
</evidence>
<comment type="subcellular location">
    <subcellularLocation>
        <location evidence="1">Membrane</location>
        <topology evidence="1">Multi-pass membrane protein</topology>
    </subcellularLocation>
</comment>
<keyword evidence="8" id="KW-1185">Reference proteome</keyword>
<keyword evidence="3 5" id="KW-1133">Transmembrane helix</keyword>
<feature type="transmembrane region" description="Helical" evidence="5">
    <location>
        <begin position="426"/>
        <end position="448"/>
    </location>
</feature>
<gene>
    <name evidence="7" type="ORF">EW139_08715</name>
</gene>
<feature type="transmembrane region" description="Helical" evidence="5">
    <location>
        <begin position="329"/>
        <end position="351"/>
    </location>
</feature>
<feature type="transmembrane region" description="Helical" evidence="5">
    <location>
        <begin position="396"/>
        <end position="417"/>
    </location>
</feature>
<keyword evidence="2 5" id="KW-0812">Transmembrane</keyword>
<dbReference type="EMBL" id="CP037939">
    <property type="protein sequence ID" value="QBR48204.1"/>
    <property type="molecule type" value="Genomic_DNA"/>
</dbReference>
<evidence type="ECO:0000256" key="3">
    <source>
        <dbReference type="ARBA" id="ARBA00022989"/>
    </source>
</evidence>
<dbReference type="PANTHER" id="PTHR43077:SF5">
    <property type="entry name" value="PHAGE INFECTION PROTEIN"/>
    <property type="match status" value="1"/>
</dbReference>
<name>A0ABX5SLE7_9LACO</name>
<dbReference type="Pfam" id="PF12698">
    <property type="entry name" value="ABC2_membrane_3"/>
    <property type="match status" value="1"/>
</dbReference>
<organism evidence="7 8">
    <name type="scientific">Leuconostoc kimchii</name>
    <dbReference type="NCBI Taxonomy" id="136609"/>
    <lineage>
        <taxon>Bacteria</taxon>
        <taxon>Bacillati</taxon>
        <taxon>Bacillota</taxon>
        <taxon>Bacilli</taxon>
        <taxon>Lactobacillales</taxon>
        <taxon>Lactobacillaceae</taxon>
        <taxon>Leuconostoc</taxon>
    </lineage>
</organism>
<evidence type="ECO:0000256" key="4">
    <source>
        <dbReference type="ARBA" id="ARBA00023136"/>
    </source>
</evidence>
<protein>
    <recommendedName>
        <fullName evidence="6">ABC-2 type transporter transmembrane domain-containing protein</fullName>
    </recommendedName>
</protein>
<evidence type="ECO:0000256" key="1">
    <source>
        <dbReference type="ARBA" id="ARBA00004141"/>
    </source>
</evidence>
<feature type="transmembrane region" description="Helical" evidence="5">
    <location>
        <begin position="14"/>
        <end position="34"/>
    </location>
</feature>
<dbReference type="Gene3D" id="3.40.1710.10">
    <property type="entry name" value="abc type-2 transporter like domain"/>
    <property type="match status" value="1"/>
</dbReference>
<feature type="domain" description="ABC-2 type transporter transmembrane" evidence="6">
    <location>
        <begin position="19"/>
        <end position="183"/>
    </location>
</feature>